<accession>A0ABV7PCR1</accession>
<sequence length="217" mass="23609">MDIQVLEGALVEARTDAVTGMDWRAFGEFVGPQGELASYALGWTTGADPHVAHLSVGIGAGNPGGGTFHAVIFENDGGHAFSLTDDPFERVPQGGPDLTANEARAHEDLPFVWWVTDQVMQRDRRAWWMRHWLLRTTSIETVEVFERREPILLVQHDADDGMWQLIGASDADSGTGKIGHLHHAIDEDPTLIDILDLPPGGSATRTGAGSPWAGRSR</sequence>
<feature type="region of interest" description="Disordered" evidence="1">
    <location>
        <begin position="197"/>
        <end position="217"/>
    </location>
</feature>
<proteinExistence type="predicted"/>
<dbReference type="EMBL" id="JBHRWK010000102">
    <property type="protein sequence ID" value="MFC3455747.1"/>
    <property type="molecule type" value="Genomic_DNA"/>
</dbReference>
<protein>
    <submittedName>
        <fullName evidence="2">Uncharacterized protein</fullName>
    </submittedName>
</protein>
<organism evidence="2 3">
    <name type="scientific">Amycolatopsis speibonae</name>
    <dbReference type="NCBI Taxonomy" id="1450224"/>
    <lineage>
        <taxon>Bacteria</taxon>
        <taxon>Bacillati</taxon>
        <taxon>Actinomycetota</taxon>
        <taxon>Actinomycetes</taxon>
        <taxon>Pseudonocardiales</taxon>
        <taxon>Pseudonocardiaceae</taxon>
        <taxon>Amycolatopsis</taxon>
    </lineage>
</organism>
<comment type="caution">
    <text evidence="2">The sequence shown here is derived from an EMBL/GenBank/DDBJ whole genome shotgun (WGS) entry which is preliminary data.</text>
</comment>
<evidence type="ECO:0000313" key="3">
    <source>
        <dbReference type="Proteomes" id="UP001595645"/>
    </source>
</evidence>
<name>A0ABV7PCR1_9PSEU</name>
<dbReference type="Proteomes" id="UP001595645">
    <property type="component" value="Unassembled WGS sequence"/>
</dbReference>
<evidence type="ECO:0000313" key="2">
    <source>
        <dbReference type="EMBL" id="MFC3455747.1"/>
    </source>
</evidence>
<dbReference type="RefSeq" id="WP_378246467.1">
    <property type="nucleotide sequence ID" value="NZ_JBHRWK010000102.1"/>
</dbReference>
<keyword evidence="3" id="KW-1185">Reference proteome</keyword>
<gene>
    <name evidence="2" type="ORF">ACFOSH_40490</name>
</gene>
<evidence type="ECO:0000256" key="1">
    <source>
        <dbReference type="SAM" id="MobiDB-lite"/>
    </source>
</evidence>
<reference evidence="3" key="1">
    <citation type="journal article" date="2019" name="Int. J. Syst. Evol. Microbiol.">
        <title>The Global Catalogue of Microorganisms (GCM) 10K type strain sequencing project: providing services to taxonomists for standard genome sequencing and annotation.</title>
        <authorList>
            <consortium name="The Broad Institute Genomics Platform"/>
            <consortium name="The Broad Institute Genome Sequencing Center for Infectious Disease"/>
            <person name="Wu L."/>
            <person name="Ma J."/>
        </authorList>
    </citation>
    <scope>NUCLEOTIDE SEQUENCE [LARGE SCALE GENOMIC DNA]</scope>
    <source>
        <strain evidence="3">CGMCC 4.7676</strain>
    </source>
</reference>